<evidence type="ECO:0000313" key="2">
    <source>
        <dbReference type="Proteomes" id="UP000295797"/>
    </source>
</evidence>
<evidence type="ECO:0000313" key="1">
    <source>
        <dbReference type="EMBL" id="QBX43058.1"/>
    </source>
</evidence>
<name>A0AAP8Z419_PSEFL</name>
<dbReference type="Proteomes" id="UP000295797">
    <property type="component" value="Chromosome"/>
</dbReference>
<gene>
    <name evidence="1" type="ORF">E4T63_21725</name>
</gene>
<organism evidence="1 2">
    <name type="scientific">Pseudomonas fluorescens</name>
    <dbReference type="NCBI Taxonomy" id="294"/>
    <lineage>
        <taxon>Bacteria</taxon>
        <taxon>Pseudomonadati</taxon>
        <taxon>Pseudomonadota</taxon>
        <taxon>Gammaproteobacteria</taxon>
        <taxon>Pseudomonadales</taxon>
        <taxon>Pseudomonadaceae</taxon>
        <taxon>Pseudomonas</taxon>
    </lineage>
</organism>
<protein>
    <submittedName>
        <fullName evidence="1">Uncharacterized protein</fullName>
    </submittedName>
</protein>
<dbReference type="EMBL" id="CP038438">
    <property type="protein sequence ID" value="QBX43058.1"/>
    <property type="molecule type" value="Genomic_DNA"/>
</dbReference>
<accession>A0AAP8Z419</accession>
<dbReference type="RefSeq" id="WP_135296435.1">
    <property type="nucleotide sequence ID" value="NZ_CP038438.1"/>
</dbReference>
<sequence>MSDEPDDPVVTGWAAPTFSVPLSGTMQKMPLRVRCDFGFNRNGKWKVHIYNPGYKREITGTHNGYYYEFTLDDFEQGPDCEIHTQFDAQGVWSDWGFSGKFRVIKPITVNAPPALVGPNPVISGWGAYSDASIEVYRVPNNRTWRGTASGDGSWSVQVDHLEEGLHQFGALQIVNLLRSDESALVPVTVAKTVKITSPASDDVLVNERLPIISGEGHSGTEIRIYEAGSGVILYGSTTVENNRFNVKLNVELPLRRIVLVAESRAYNQPLQWSNEVPITVVEFGIPIILAPATGDYETRTPLFEGDGTAGAAVVVYLDRTTEVVGRATVGTNRKWLTYASRQLLPGSCTIAAEQTFQGRPSGRSLARTFKIRPPTLTSVSVTYPTLTTIEFSGAGFTGATVEITIVRGPTGATPPPAVVVTAGSWRTTSQYWPIGDYDLKVVQKVDDIAGGSIPSQEYHFKASSKLPPPSAVRYTNDLYTPTFIGEGIAGASVEVTDKATGAALAPSTQVTNQGWLTRAFEAWAPGSTRTVRVVQKLGAAVSDAVELVINIDRFPPPTELAFTVVDYKPRITGRGIAGATVQVTDKQSGAAIAPPAPVTGQGWTAEASTPWQPNTSRIVLVVQSRDAFASDPVEITISVPLLAPIITAVEDDGLSPKISGTCWPGATLSLKYSDSATEHKPDGSSGTWTFKRDAGFAPDEQHTVTVIQTVAGRPSPPASQTFSVSPEKPVITAPEQNADTHYDMTVHGIDGYNDAILQLRDAQFGRNLGEPKRLTAHGDWFIELKKLEFRKYQIDAVQTIAGRPSLPSAVRSFFVVLVPPVITVPQEHQSLARTSTLRGTGEPLGHVTIWRESPSEILLDKISIGAKGDWFADVTLPVGNYKVKARQFFDDHESKESLARSFKVVPAAPVIESPGRGVHVGRRVVVSGFGYPGDTVLVTLTGSKGSVRVSAPVLEDRTWSLTLETEQSDGTAQLVAVSSCDGFESAPSAAHPVELGTYLPAIDEPTPGSWKENPLRFLGKGRTGVGRVVTWYDPDQVLSEDIAVTDQGWRGEASHALRPGGHWCRFQQTITDAADGSTKSDWVESKRFEVISIPPGARP</sequence>
<proteinExistence type="predicted"/>
<reference evidence="1 2" key="1">
    <citation type="submission" date="2019-03" db="EMBL/GenBank/DDBJ databases">
        <title>Complete genome sequence of the plant growth promoting strain Pseudomonas fluorescens LBUM677.</title>
        <authorList>
            <person name="Novinscak A."/>
            <person name="Joly D."/>
            <person name="Filion M."/>
        </authorList>
    </citation>
    <scope>NUCLEOTIDE SEQUENCE [LARGE SCALE GENOMIC DNA]</scope>
    <source>
        <strain evidence="1 2">LBUM677</strain>
    </source>
</reference>
<dbReference type="AlphaFoldDB" id="A0AAP8Z419"/>